<gene>
    <name evidence="1" type="ORF">Pint_30620</name>
</gene>
<accession>A0ACC0WZP2</accession>
<keyword evidence="2" id="KW-1185">Reference proteome</keyword>
<dbReference type="Proteomes" id="UP001163603">
    <property type="component" value="Chromosome 15"/>
</dbReference>
<comment type="caution">
    <text evidence="1">The sequence shown here is derived from an EMBL/GenBank/DDBJ whole genome shotgun (WGS) entry which is preliminary data.</text>
</comment>
<evidence type="ECO:0000313" key="2">
    <source>
        <dbReference type="Proteomes" id="UP001163603"/>
    </source>
</evidence>
<sequence length="187" mass="21263">MCTAVKYLRRGRPPHQLCSEFNLLLLFYLLNFFPILQVIGISSLQVNGVDLAEIAGGEVAITNLHSCNGSWTSQEANARLKCVYFSVTKKLSSKGCGVPENYETFSCVAIRHLGCLLPDARWVSSKSYEFKRMVIFHISDLHPTWLPFMDLRQKKGDKAHLLKRCCSRAKCFIGRILMLVLIRHLLM</sequence>
<organism evidence="1 2">
    <name type="scientific">Pistacia integerrima</name>
    <dbReference type="NCBI Taxonomy" id="434235"/>
    <lineage>
        <taxon>Eukaryota</taxon>
        <taxon>Viridiplantae</taxon>
        <taxon>Streptophyta</taxon>
        <taxon>Embryophyta</taxon>
        <taxon>Tracheophyta</taxon>
        <taxon>Spermatophyta</taxon>
        <taxon>Magnoliopsida</taxon>
        <taxon>eudicotyledons</taxon>
        <taxon>Gunneridae</taxon>
        <taxon>Pentapetalae</taxon>
        <taxon>rosids</taxon>
        <taxon>malvids</taxon>
        <taxon>Sapindales</taxon>
        <taxon>Anacardiaceae</taxon>
        <taxon>Pistacia</taxon>
    </lineage>
</organism>
<proteinExistence type="predicted"/>
<reference evidence="2" key="1">
    <citation type="journal article" date="2023" name="G3 (Bethesda)">
        <title>Genome assembly and association tests identify interacting loci associated with vigor, precocity, and sex in interspecific pistachio rootstocks.</title>
        <authorList>
            <person name="Palmer W."/>
            <person name="Jacygrad E."/>
            <person name="Sagayaradj S."/>
            <person name="Cavanaugh K."/>
            <person name="Han R."/>
            <person name="Bertier L."/>
            <person name="Beede B."/>
            <person name="Kafkas S."/>
            <person name="Golino D."/>
            <person name="Preece J."/>
            <person name="Michelmore R."/>
        </authorList>
    </citation>
    <scope>NUCLEOTIDE SEQUENCE [LARGE SCALE GENOMIC DNA]</scope>
</reference>
<protein>
    <submittedName>
        <fullName evidence="1">Uncharacterized protein</fullName>
    </submittedName>
</protein>
<evidence type="ECO:0000313" key="1">
    <source>
        <dbReference type="EMBL" id="KAJ0006686.1"/>
    </source>
</evidence>
<dbReference type="EMBL" id="CM047750">
    <property type="protein sequence ID" value="KAJ0006686.1"/>
    <property type="molecule type" value="Genomic_DNA"/>
</dbReference>
<name>A0ACC0WZP2_9ROSI</name>